<gene>
    <name evidence="1" type="ORF">K503DRAFT_863572</name>
</gene>
<dbReference type="Proteomes" id="UP000092154">
    <property type="component" value="Unassembled WGS sequence"/>
</dbReference>
<evidence type="ECO:0000313" key="2">
    <source>
        <dbReference type="Proteomes" id="UP000092154"/>
    </source>
</evidence>
<keyword evidence="2" id="KW-1185">Reference proteome</keyword>
<reference evidence="1 2" key="1">
    <citation type="submission" date="2016-06" db="EMBL/GenBank/DDBJ databases">
        <title>Comparative genomics of the ectomycorrhizal sister species Rhizopogon vinicolor and Rhizopogon vesiculosus (Basidiomycota: Boletales) reveals a divergence of the mating type B locus.</title>
        <authorList>
            <consortium name="DOE Joint Genome Institute"/>
            <person name="Mujic A.B."/>
            <person name="Kuo A."/>
            <person name="Tritt A."/>
            <person name="Lipzen A."/>
            <person name="Chen C."/>
            <person name="Johnson J."/>
            <person name="Sharma A."/>
            <person name="Barry K."/>
            <person name="Grigoriev I.V."/>
            <person name="Spatafora J.W."/>
        </authorList>
    </citation>
    <scope>NUCLEOTIDE SEQUENCE [LARGE SCALE GENOMIC DNA]</scope>
    <source>
        <strain evidence="1 2">AM-OR11-026</strain>
    </source>
</reference>
<proteinExistence type="predicted"/>
<protein>
    <submittedName>
        <fullName evidence="1">Uncharacterized protein</fullName>
    </submittedName>
</protein>
<dbReference type="AlphaFoldDB" id="A0A1B7NAH3"/>
<organism evidence="1 2">
    <name type="scientific">Rhizopogon vinicolor AM-OR11-026</name>
    <dbReference type="NCBI Taxonomy" id="1314800"/>
    <lineage>
        <taxon>Eukaryota</taxon>
        <taxon>Fungi</taxon>
        <taxon>Dikarya</taxon>
        <taxon>Basidiomycota</taxon>
        <taxon>Agaricomycotina</taxon>
        <taxon>Agaricomycetes</taxon>
        <taxon>Agaricomycetidae</taxon>
        <taxon>Boletales</taxon>
        <taxon>Suillineae</taxon>
        <taxon>Rhizopogonaceae</taxon>
        <taxon>Rhizopogon</taxon>
    </lineage>
</organism>
<dbReference type="InParanoid" id="A0A1B7NAH3"/>
<sequence length="162" mass="17832">TDFGKIPKKLAGALAPDLGEVFNVSVSNINVCHISTALPVWRRSCRYLQDESKRKVEVEVDVAADKLTRKPKVQRGKGQGFLPVTPKIAIDVALYGQLYPAHIRATYCFVWSLPLIFVQLFNHLLQGANEIDWRLRDGVVVSGVGGPVKAREAPNGKLLATI</sequence>
<accession>A0A1B7NAH3</accession>
<name>A0A1B7NAH3_9AGAM</name>
<dbReference type="EMBL" id="KV448171">
    <property type="protein sequence ID" value="OAX41774.1"/>
    <property type="molecule type" value="Genomic_DNA"/>
</dbReference>
<feature type="non-terminal residue" evidence="1">
    <location>
        <position position="1"/>
    </location>
</feature>
<evidence type="ECO:0000313" key="1">
    <source>
        <dbReference type="EMBL" id="OAX41774.1"/>
    </source>
</evidence>